<accession>A0A9D4LVT5</accession>
<comment type="caution">
    <text evidence="2">The sequence shown here is derived from an EMBL/GenBank/DDBJ whole genome shotgun (WGS) entry which is preliminary data.</text>
</comment>
<feature type="compositionally biased region" description="Basic and acidic residues" evidence="1">
    <location>
        <begin position="44"/>
        <end position="53"/>
    </location>
</feature>
<feature type="compositionally biased region" description="Basic and acidic residues" evidence="1">
    <location>
        <begin position="81"/>
        <end position="91"/>
    </location>
</feature>
<evidence type="ECO:0000256" key="1">
    <source>
        <dbReference type="SAM" id="MobiDB-lite"/>
    </source>
</evidence>
<name>A0A9D4LVT5_DREPO</name>
<protein>
    <submittedName>
        <fullName evidence="2">Uncharacterized protein</fullName>
    </submittedName>
</protein>
<dbReference type="EMBL" id="JAIWYP010000002">
    <property type="protein sequence ID" value="KAH3864714.1"/>
    <property type="molecule type" value="Genomic_DNA"/>
</dbReference>
<sequence>MLQIHFYLVLFHKIKTQILVEYSLQIRLLWTPFAKKVKANASADGKRSDDDPHIVSVQDNSNRGGGQKQKMTANCKQSVRHRADITSRRFE</sequence>
<gene>
    <name evidence="2" type="ORF">DPMN_027739</name>
</gene>
<dbReference type="AlphaFoldDB" id="A0A9D4LVT5"/>
<proteinExistence type="predicted"/>
<dbReference type="Proteomes" id="UP000828390">
    <property type="component" value="Unassembled WGS sequence"/>
</dbReference>
<evidence type="ECO:0000313" key="3">
    <source>
        <dbReference type="Proteomes" id="UP000828390"/>
    </source>
</evidence>
<reference evidence="2" key="1">
    <citation type="journal article" date="2019" name="bioRxiv">
        <title>The Genome of the Zebra Mussel, Dreissena polymorpha: A Resource for Invasive Species Research.</title>
        <authorList>
            <person name="McCartney M.A."/>
            <person name="Auch B."/>
            <person name="Kono T."/>
            <person name="Mallez S."/>
            <person name="Zhang Y."/>
            <person name="Obille A."/>
            <person name="Becker A."/>
            <person name="Abrahante J.E."/>
            <person name="Garbe J."/>
            <person name="Badalamenti J.P."/>
            <person name="Herman A."/>
            <person name="Mangelson H."/>
            <person name="Liachko I."/>
            <person name="Sullivan S."/>
            <person name="Sone E.D."/>
            <person name="Koren S."/>
            <person name="Silverstein K.A.T."/>
            <person name="Beckman K.B."/>
            <person name="Gohl D.M."/>
        </authorList>
    </citation>
    <scope>NUCLEOTIDE SEQUENCE</scope>
    <source>
        <strain evidence="2">Duluth1</strain>
        <tissue evidence="2">Whole animal</tissue>
    </source>
</reference>
<evidence type="ECO:0000313" key="2">
    <source>
        <dbReference type="EMBL" id="KAH3864714.1"/>
    </source>
</evidence>
<reference evidence="2" key="2">
    <citation type="submission" date="2020-11" db="EMBL/GenBank/DDBJ databases">
        <authorList>
            <person name="McCartney M.A."/>
            <person name="Auch B."/>
            <person name="Kono T."/>
            <person name="Mallez S."/>
            <person name="Becker A."/>
            <person name="Gohl D.M."/>
            <person name="Silverstein K.A.T."/>
            <person name="Koren S."/>
            <person name="Bechman K.B."/>
            <person name="Herman A."/>
            <person name="Abrahante J.E."/>
            <person name="Garbe J."/>
        </authorList>
    </citation>
    <scope>NUCLEOTIDE SEQUENCE</scope>
    <source>
        <strain evidence="2">Duluth1</strain>
        <tissue evidence="2">Whole animal</tissue>
    </source>
</reference>
<feature type="region of interest" description="Disordered" evidence="1">
    <location>
        <begin position="41"/>
        <end position="91"/>
    </location>
</feature>
<keyword evidence="3" id="KW-1185">Reference proteome</keyword>
<organism evidence="2 3">
    <name type="scientific">Dreissena polymorpha</name>
    <name type="common">Zebra mussel</name>
    <name type="synonym">Mytilus polymorpha</name>
    <dbReference type="NCBI Taxonomy" id="45954"/>
    <lineage>
        <taxon>Eukaryota</taxon>
        <taxon>Metazoa</taxon>
        <taxon>Spiralia</taxon>
        <taxon>Lophotrochozoa</taxon>
        <taxon>Mollusca</taxon>
        <taxon>Bivalvia</taxon>
        <taxon>Autobranchia</taxon>
        <taxon>Heteroconchia</taxon>
        <taxon>Euheterodonta</taxon>
        <taxon>Imparidentia</taxon>
        <taxon>Neoheterodontei</taxon>
        <taxon>Myida</taxon>
        <taxon>Dreissenoidea</taxon>
        <taxon>Dreissenidae</taxon>
        <taxon>Dreissena</taxon>
    </lineage>
</organism>